<evidence type="ECO:0000256" key="1">
    <source>
        <dbReference type="SAM" id="Phobius"/>
    </source>
</evidence>
<sequence>MRRYNGSLFLLLVLFGAAGYGLFLLERSAPTPSVFILLPLLLVMTFLNGRKNFLLLIAYTLGLGFFYLILSWYTDASNEAQLLYIEQHLLASLLIFLYWLLLRHLRSVFEENQYLTERVRTLEGYSETPQLLSYSEFLDRTDFLMAGAKRRNETNYLIHLRLKPAVLNKKSIMQLLTVAGLRVFRAHYDVMSQRNKFEFLIFLQNTDTAGANIACERFLGEVRAQMTSIHYPFDIEVLPVKQSVEATVRHQDEEVVR</sequence>
<evidence type="ECO:0000313" key="3">
    <source>
        <dbReference type="Proteomes" id="UP000078447"/>
    </source>
</evidence>
<dbReference type="EMBL" id="LVVL01000001">
    <property type="protein sequence ID" value="OAN15742.1"/>
    <property type="molecule type" value="Genomic_DNA"/>
</dbReference>
<feature type="transmembrane region" description="Helical" evidence="1">
    <location>
        <begin position="29"/>
        <end position="47"/>
    </location>
</feature>
<reference evidence="2 3" key="1">
    <citation type="submission" date="2016-03" db="EMBL/GenBank/DDBJ databases">
        <authorList>
            <person name="Cho S.-Y."/>
            <person name="Lim S."/>
            <person name="Kim H."/>
            <person name="Soh E.H."/>
            <person name="Moon J.S."/>
        </authorList>
    </citation>
    <scope>NUCLEOTIDE SEQUENCE [LARGE SCALE GENOMIC DNA]</scope>
    <source>
        <strain evidence="2 3">KCTC 3810</strain>
    </source>
</reference>
<dbReference type="RefSeq" id="WP_028106539.1">
    <property type="nucleotide sequence ID" value="NZ_LVVL01000001.1"/>
</dbReference>
<proteinExistence type="predicted"/>
<keyword evidence="1" id="KW-0472">Membrane</keyword>
<keyword evidence="1" id="KW-0812">Transmembrane</keyword>
<evidence type="ECO:0008006" key="4">
    <source>
        <dbReference type="Google" id="ProtNLM"/>
    </source>
</evidence>
<dbReference type="Proteomes" id="UP000078447">
    <property type="component" value="Unassembled WGS sequence"/>
</dbReference>
<gene>
    <name evidence="2" type="ORF">A3783_07360</name>
</gene>
<feature type="transmembrane region" description="Helical" evidence="1">
    <location>
        <begin position="54"/>
        <end position="73"/>
    </location>
</feature>
<organism evidence="2 3">
    <name type="scientific">Exiguobacterium undae</name>
    <dbReference type="NCBI Taxonomy" id="169177"/>
    <lineage>
        <taxon>Bacteria</taxon>
        <taxon>Bacillati</taxon>
        <taxon>Bacillota</taxon>
        <taxon>Bacilli</taxon>
        <taxon>Bacillales</taxon>
        <taxon>Bacillales Family XII. Incertae Sedis</taxon>
        <taxon>Exiguobacterium</taxon>
    </lineage>
</organism>
<accession>A0ABX2VBY4</accession>
<comment type="caution">
    <text evidence="2">The sequence shown here is derived from an EMBL/GenBank/DDBJ whole genome shotgun (WGS) entry which is preliminary data.</text>
</comment>
<evidence type="ECO:0000313" key="2">
    <source>
        <dbReference type="EMBL" id="OAN15742.1"/>
    </source>
</evidence>
<keyword evidence="1" id="KW-1133">Transmembrane helix</keyword>
<feature type="transmembrane region" description="Helical" evidence="1">
    <location>
        <begin position="85"/>
        <end position="102"/>
    </location>
</feature>
<protein>
    <recommendedName>
        <fullName evidence="4">GGDEF domain-containing protein</fullName>
    </recommendedName>
</protein>
<name>A0ABX2VBY4_9BACL</name>
<keyword evidence="3" id="KW-1185">Reference proteome</keyword>